<proteinExistence type="predicted"/>
<dbReference type="OrthoDB" id="4506167at2759"/>
<gene>
    <name evidence="1" type="ORF">P175DRAFT_0319038</name>
</gene>
<dbReference type="RefSeq" id="XP_040750001.1">
    <property type="nucleotide sequence ID" value="XM_040892841.1"/>
</dbReference>
<sequence>MTLCYKTCASTEVLWQDPKMRLINVVFLRTLSEIKLKRTDTTLDLSQKAKRAGKEKRKENLKWVLGGDAFIVSCGGAEGC</sequence>
<dbReference type="EMBL" id="MSFN02000007">
    <property type="protein sequence ID" value="PTU18609.1"/>
    <property type="molecule type" value="Genomic_DNA"/>
</dbReference>
<name>A0A2T5LQQ6_9EURO</name>
<protein>
    <submittedName>
        <fullName evidence="1">Uncharacterized protein</fullName>
    </submittedName>
</protein>
<accession>A0A2T5LQQ6</accession>
<dbReference type="GeneID" id="63809723"/>
<evidence type="ECO:0000313" key="1">
    <source>
        <dbReference type="EMBL" id="PTU18609.1"/>
    </source>
</evidence>
<dbReference type="AlphaFoldDB" id="A0A2T5LQQ6"/>
<comment type="caution">
    <text evidence="1">The sequence shown here is derived from an EMBL/GenBank/DDBJ whole genome shotgun (WGS) entry which is preliminary data.</text>
</comment>
<evidence type="ECO:0000313" key="2">
    <source>
        <dbReference type="Proteomes" id="UP000244073"/>
    </source>
</evidence>
<dbReference type="Proteomes" id="UP000244073">
    <property type="component" value="Unassembled WGS sequence"/>
</dbReference>
<reference evidence="1 2" key="1">
    <citation type="journal article" date="2018" name="Proc. Natl. Acad. Sci. U.S.A.">
        <title>Linking secondary metabolites to gene clusters through genome sequencing of six diverse Aspergillus species.</title>
        <authorList>
            <person name="Kaerboelling I."/>
            <person name="Vesth T.C."/>
            <person name="Frisvad J.C."/>
            <person name="Nybo J.L."/>
            <person name="Theobald S."/>
            <person name="Kuo A."/>
            <person name="Bowyer P."/>
            <person name="Matsuda Y."/>
            <person name="Mondo S."/>
            <person name="Lyhne E.K."/>
            <person name="Kogle M.E."/>
            <person name="Clum A."/>
            <person name="Lipzen A."/>
            <person name="Salamov A."/>
            <person name="Ngan C.Y."/>
            <person name="Daum C."/>
            <person name="Chiniquy J."/>
            <person name="Barry K."/>
            <person name="LaButti K."/>
            <person name="Haridas S."/>
            <person name="Simmons B.A."/>
            <person name="Magnuson J.K."/>
            <person name="Mortensen U.H."/>
            <person name="Larsen T.O."/>
            <person name="Grigoriev I.V."/>
            <person name="Baker S.E."/>
            <person name="Andersen M.R."/>
        </authorList>
    </citation>
    <scope>NUCLEOTIDE SEQUENCE [LARGE SCALE GENOMIC DNA]</scope>
    <source>
        <strain evidence="1 2">IBT 24754</strain>
    </source>
</reference>
<organism evidence="1 2">
    <name type="scientific">Aspergillus ochraceoroseus IBT 24754</name>
    <dbReference type="NCBI Taxonomy" id="1392256"/>
    <lineage>
        <taxon>Eukaryota</taxon>
        <taxon>Fungi</taxon>
        <taxon>Dikarya</taxon>
        <taxon>Ascomycota</taxon>
        <taxon>Pezizomycotina</taxon>
        <taxon>Eurotiomycetes</taxon>
        <taxon>Eurotiomycetidae</taxon>
        <taxon>Eurotiales</taxon>
        <taxon>Aspergillaceae</taxon>
        <taxon>Aspergillus</taxon>
        <taxon>Aspergillus subgen. Nidulantes</taxon>
    </lineage>
</organism>
<dbReference type="VEuPathDB" id="FungiDB:P175DRAFT_0319038"/>